<keyword evidence="1" id="KW-0238">DNA-binding</keyword>
<evidence type="ECO:0000259" key="2">
    <source>
        <dbReference type="Pfam" id="PF00496"/>
    </source>
</evidence>
<dbReference type="OrthoDB" id="5894719at2"/>
<dbReference type="GO" id="GO:1904680">
    <property type="term" value="F:peptide transmembrane transporter activity"/>
    <property type="evidence" value="ECO:0007669"/>
    <property type="project" value="TreeGrafter"/>
</dbReference>
<reference evidence="5" key="1">
    <citation type="submission" date="2016-02" db="EMBL/GenBank/DDBJ databases">
        <authorList>
            <person name="Rodrigo-Torres Lidia"/>
            <person name="Arahal R.David."/>
        </authorList>
    </citation>
    <scope>NUCLEOTIDE SEQUENCE [LARGE SCALE GENOMIC DNA]</scope>
    <source>
        <strain evidence="5">CECT 8713</strain>
    </source>
</reference>
<gene>
    <name evidence="4" type="primary">sgrR</name>
    <name evidence="4" type="ORF">GMA8713_01723</name>
</gene>
<evidence type="ECO:0000313" key="5">
    <source>
        <dbReference type="Proteomes" id="UP000073601"/>
    </source>
</evidence>
<proteinExistence type="predicted"/>
<dbReference type="Gene3D" id="3.40.190.10">
    <property type="entry name" value="Periplasmic binding protein-like II"/>
    <property type="match status" value="1"/>
</dbReference>
<dbReference type="GO" id="GO:0003677">
    <property type="term" value="F:DNA binding"/>
    <property type="evidence" value="ECO:0007669"/>
    <property type="project" value="UniProtKB-KW"/>
</dbReference>
<protein>
    <submittedName>
        <fullName evidence="4">HTH-type transcriptional regulator SgrR</fullName>
    </submittedName>
</protein>
<name>A0A128F3W8_9GAMM</name>
<dbReference type="CDD" id="cd08507">
    <property type="entry name" value="PBP2_SgrR_like"/>
    <property type="match status" value="1"/>
</dbReference>
<dbReference type="PANTHER" id="PTHR30290">
    <property type="entry name" value="PERIPLASMIC BINDING COMPONENT OF ABC TRANSPORTER"/>
    <property type="match status" value="1"/>
</dbReference>
<keyword evidence="5" id="KW-1185">Reference proteome</keyword>
<sequence length="572" mass="65171">MSGQRLQTQFSMIYNRFKGKDADTNLETMADIFCCTRRNARMVLNKMSEQGWLSWEPAVGRGKQSRLTFHRSDSDLQMRRVRKWVQEGKLDAALEELDNDAAKLARLIQEQLGVSTQEGKQIIRLPYYRSFPTLNPAKPLRRSEQHLVSQIFNGLTRLNETNEKVEADLAHHWESITDTHWRFYLRPAVKFHDGTLLSAEDVIWSINAMSGSPYFSHIQHIEAPAENVVDFILSRPDVRFAETLAVPMASIQSHKAAKSKDADAFPVGTGPYRIVENNKRHLVLKAHDQYFGFRALTDEIEIWVLDSAAMCYLQPTATLDPTALDSRQGALQSAANERLELDEGCDYLLLNRKTGIAKDKRWADYLCHRVSSLFLLPHLAERGIGEYRLTNAYGLVPGWIHTKTARQDVSPPSKSKLRLAHQADNPLFPLLAAALKDMLEEDGVELEIHTVPYEEMMQPTNPKKVDIWLCGMSLGSKKHDAILPWLMNFDHVSSAMPESEFEALIEKMAVWRAQKNETFNAESLGRMLVESSQIVPLFHIWQGVVDGQELEDVASNRVGWFDFKSVWKKPSV</sequence>
<dbReference type="EMBL" id="FIZY01000012">
    <property type="protein sequence ID" value="CZF81130.1"/>
    <property type="molecule type" value="Genomic_DNA"/>
</dbReference>
<dbReference type="Pfam" id="PF12793">
    <property type="entry name" value="SgrR_N"/>
    <property type="match status" value="1"/>
</dbReference>
<evidence type="ECO:0000259" key="3">
    <source>
        <dbReference type="Pfam" id="PF12793"/>
    </source>
</evidence>
<dbReference type="RefSeq" id="WP_062707977.1">
    <property type="nucleotide sequence ID" value="NZ_CAWRCI010000012.1"/>
</dbReference>
<organism evidence="4 5">
    <name type="scientific">Grimontia marina</name>
    <dbReference type="NCBI Taxonomy" id="646534"/>
    <lineage>
        <taxon>Bacteria</taxon>
        <taxon>Pseudomonadati</taxon>
        <taxon>Pseudomonadota</taxon>
        <taxon>Gammaproteobacteria</taxon>
        <taxon>Vibrionales</taxon>
        <taxon>Vibrionaceae</taxon>
        <taxon>Grimontia</taxon>
    </lineage>
</organism>
<dbReference type="Gene3D" id="3.10.105.10">
    <property type="entry name" value="Dipeptide-binding Protein, Domain 3"/>
    <property type="match status" value="1"/>
</dbReference>
<dbReference type="InterPro" id="IPR025370">
    <property type="entry name" value="SgrR_HTH_N"/>
</dbReference>
<dbReference type="GO" id="GO:0015833">
    <property type="term" value="P:peptide transport"/>
    <property type="evidence" value="ECO:0007669"/>
    <property type="project" value="TreeGrafter"/>
</dbReference>
<dbReference type="InterPro" id="IPR000914">
    <property type="entry name" value="SBP_5_dom"/>
</dbReference>
<dbReference type="PANTHER" id="PTHR30290:SF72">
    <property type="entry name" value="HTH-TYPE TRANSCRIPTIONAL REGULATOR SGRR"/>
    <property type="match status" value="1"/>
</dbReference>
<feature type="domain" description="Transcriptional regulator SgrR N-terminal HTH" evidence="3">
    <location>
        <begin position="5"/>
        <end position="119"/>
    </location>
</feature>
<evidence type="ECO:0000313" key="4">
    <source>
        <dbReference type="EMBL" id="CZF81130.1"/>
    </source>
</evidence>
<dbReference type="InterPro" id="IPR039424">
    <property type="entry name" value="SBP_5"/>
</dbReference>
<dbReference type="Pfam" id="PF00496">
    <property type="entry name" value="SBP_bac_5"/>
    <property type="match status" value="1"/>
</dbReference>
<dbReference type="SUPFAM" id="SSF53850">
    <property type="entry name" value="Periplasmic binding protein-like II"/>
    <property type="match status" value="1"/>
</dbReference>
<feature type="domain" description="Solute-binding protein family 5" evidence="2">
    <location>
        <begin position="164"/>
        <end position="360"/>
    </location>
</feature>
<dbReference type="Proteomes" id="UP000073601">
    <property type="component" value="Unassembled WGS sequence"/>
</dbReference>
<dbReference type="AlphaFoldDB" id="A0A128F3W8"/>
<accession>A0A128F3W8</accession>
<evidence type="ECO:0000256" key="1">
    <source>
        <dbReference type="ARBA" id="ARBA00023125"/>
    </source>
</evidence>